<organism evidence="8 9">
    <name type="scientific">Gordonia sesuvii</name>
    <dbReference type="NCBI Taxonomy" id="3116777"/>
    <lineage>
        <taxon>Bacteria</taxon>
        <taxon>Bacillati</taxon>
        <taxon>Actinomycetota</taxon>
        <taxon>Actinomycetes</taxon>
        <taxon>Mycobacteriales</taxon>
        <taxon>Gordoniaceae</taxon>
        <taxon>Gordonia</taxon>
    </lineage>
</organism>
<dbReference type="InterPro" id="IPR005829">
    <property type="entry name" value="Sugar_transporter_CS"/>
</dbReference>
<name>A0ABU7MJD0_9ACTN</name>
<keyword evidence="4 6" id="KW-0472">Membrane</keyword>
<evidence type="ECO:0000313" key="8">
    <source>
        <dbReference type="EMBL" id="MEE3852968.1"/>
    </source>
</evidence>
<feature type="transmembrane region" description="Helical" evidence="6">
    <location>
        <begin position="173"/>
        <end position="195"/>
    </location>
</feature>
<sequence length="458" mass="47439">MTTDLRRAIDESPMSRYQWTAISICILLNVLDGYDVLAMAFTSTSVSDDWNLSTSVLGVLLSAGLFGMAIGSLSLAPLADIVGRRKLILACLVLSSGGMMLSAVSQNATQLGILRVLTGVGIGGILACSNVIGGELASNRWRGLAVSLNSTGYAIGATIGGLAALLLVDTFGWRSVFLVGGVCTAALIPLVLWRLPESIDFLTVRQPAGALDRINAFAGRIGHPPLRELPAATTTGSSKGGVVDTARQLFDRQNKRTTLLIWTAFFFTMFGFYFVTSWTPKLLVEAGMSAKEGITGGMILNLGGILGTFLLGALAARFRLARVLVAYLVVSAALMTIFVPAAGVFALALVVGFGLGIVVNGCIAGLYALTATSYPAPIRATGMGWAIGMGRIGAILSPLVAGALLDADWTPTSLYMAMAVLFVAAAVAVMAMSAAGRPSTTGVSGGVGTDRTADLSRS</sequence>
<feature type="domain" description="Major facilitator superfamily (MFS) profile" evidence="7">
    <location>
        <begin position="21"/>
        <end position="437"/>
    </location>
</feature>
<dbReference type="InterPro" id="IPR020846">
    <property type="entry name" value="MFS_dom"/>
</dbReference>
<dbReference type="Gene3D" id="1.20.1250.20">
    <property type="entry name" value="MFS general substrate transporter like domains"/>
    <property type="match status" value="1"/>
</dbReference>
<feature type="transmembrane region" description="Helical" evidence="6">
    <location>
        <begin position="54"/>
        <end position="75"/>
    </location>
</feature>
<evidence type="ECO:0000256" key="4">
    <source>
        <dbReference type="ARBA" id="ARBA00023136"/>
    </source>
</evidence>
<dbReference type="PROSITE" id="PS50850">
    <property type="entry name" value="MFS"/>
    <property type="match status" value="1"/>
</dbReference>
<feature type="region of interest" description="Disordered" evidence="5">
    <location>
        <begin position="436"/>
        <end position="458"/>
    </location>
</feature>
<feature type="transmembrane region" description="Helical" evidence="6">
    <location>
        <begin position="298"/>
        <end position="316"/>
    </location>
</feature>
<evidence type="ECO:0000256" key="6">
    <source>
        <dbReference type="SAM" id="Phobius"/>
    </source>
</evidence>
<feature type="transmembrane region" description="Helical" evidence="6">
    <location>
        <begin position="413"/>
        <end position="432"/>
    </location>
</feature>
<dbReference type="Pfam" id="PF07690">
    <property type="entry name" value="MFS_1"/>
    <property type="match status" value="1"/>
</dbReference>
<dbReference type="RefSeq" id="WP_330435672.1">
    <property type="nucleotide sequence ID" value="NZ_JAZDUF010000008.1"/>
</dbReference>
<feature type="transmembrane region" description="Helical" evidence="6">
    <location>
        <begin position="21"/>
        <end position="42"/>
    </location>
</feature>
<dbReference type="SUPFAM" id="SSF103473">
    <property type="entry name" value="MFS general substrate transporter"/>
    <property type="match status" value="1"/>
</dbReference>
<dbReference type="InterPro" id="IPR011701">
    <property type="entry name" value="MFS"/>
</dbReference>
<dbReference type="PROSITE" id="PS00216">
    <property type="entry name" value="SUGAR_TRANSPORT_1"/>
    <property type="match status" value="1"/>
</dbReference>
<feature type="transmembrane region" description="Helical" evidence="6">
    <location>
        <begin position="382"/>
        <end position="401"/>
    </location>
</feature>
<reference evidence="8 9" key="1">
    <citation type="submission" date="2024-01" db="EMBL/GenBank/DDBJ databases">
        <title>Draft genome sequence of Gordonia sp. LSe1-13.</title>
        <authorList>
            <person name="Suphannarot A."/>
            <person name="Mingma R."/>
        </authorList>
    </citation>
    <scope>NUCLEOTIDE SEQUENCE [LARGE SCALE GENOMIC DNA]</scope>
    <source>
        <strain evidence="8 9">LSe1-13</strain>
    </source>
</reference>
<dbReference type="Proteomes" id="UP001347146">
    <property type="component" value="Unassembled WGS sequence"/>
</dbReference>
<keyword evidence="3 6" id="KW-1133">Transmembrane helix</keyword>
<feature type="transmembrane region" description="Helical" evidence="6">
    <location>
        <begin position="259"/>
        <end position="278"/>
    </location>
</feature>
<feature type="transmembrane region" description="Helical" evidence="6">
    <location>
        <begin position="87"/>
        <end position="106"/>
    </location>
</feature>
<dbReference type="PANTHER" id="PTHR23508:SF10">
    <property type="entry name" value="CARBOXYLIC ACID TRANSPORTER PROTEIN HOMOLOG"/>
    <property type="match status" value="1"/>
</dbReference>
<keyword evidence="9" id="KW-1185">Reference proteome</keyword>
<evidence type="ECO:0000256" key="5">
    <source>
        <dbReference type="SAM" id="MobiDB-lite"/>
    </source>
</evidence>
<dbReference type="CDD" id="cd17365">
    <property type="entry name" value="MFS_PcaK_like"/>
    <property type="match status" value="1"/>
</dbReference>
<dbReference type="EMBL" id="JAZDUF010000008">
    <property type="protein sequence ID" value="MEE3852968.1"/>
    <property type="molecule type" value="Genomic_DNA"/>
</dbReference>
<feature type="transmembrane region" description="Helical" evidence="6">
    <location>
        <begin position="112"/>
        <end position="132"/>
    </location>
</feature>
<feature type="transmembrane region" description="Helical" evidence="6">
    <location>
        <begin position="144"/>
        <end position="167"/>
    </location>
</feature>
<feature type="transmembrane region" description="Helical" evidence="6">
    <location>
        <begin position="323"/>
        <end position="341"/>
    </location>
</feature>
<comment type="subcellular location">
    <subcellularLocation>
        <location evidence="1">Cell membrane</location>
        <topology evidence="1">Multi-pass membrane protein</topology>
    </subcellularLocation>
</comment>
<evidence type="ECO:0000256" key="3">
    <source>
        <dbReference type="ARBA" id="ARBA00022989"/>
    </source>
</evidence>
<comment type="caution">
    <text evidence="8">The sequence shown here is derived from an EMBL/GenBank/DDBJ whole genome shotgun (WGS) entry which is preliminary data.</text>
</comment>
<evidence type="ECO:0000313" key="9">
    <source>
        <dbReference type="Proteomes" id="UP001347146"/>
    </source>
</evidence>
<protein>
    <submittedName>
        <fullName evidence="8">MFS transporter</fullName>
    </submittedName>
</protein>
<proteinExistence type="predicted"/>
<keyword evidence="2 6" id="KW-0812">Transmembrane</keyword>
<feature type="transmembrane region" description="Helical" evidence="6">
    <location>
        <begin position="347"/>
        <end position="370"/>
    </location>
</feature>
<evidence type="ECO:0000259" key="7">
    <source>
        <dbReference type="PROSITE" id="PS50850"/>
    </source>
</evidence>
<gene>
    <name evidence="8" type="ORF">VZC37_21705</name>
</gene>
<dbReference type="PROSITE" id="PS00217">
    <property type="entry name" value="SUGAR_TRANSPORT_2"/>
    <property type="match status" value="1"/>
</dbReference>
<accession>A0ABU7MJD0</accession>
<dbReference type="InterPro" id="IPR036259">
    <property type="entry name" value="MFS_trans_sf"/>
</dbReference>
<evidence type="ECO:0000256" key="2">
    <source>
        <dbReference type="ARBA" id="ARBA00022692"/>
    </source>
</evidence>
<evidence type="ECO:0000256" key="1">
    <source>
        <dbReference type="ARBA" id="ARBA00004651"/>
    </source>
</evidence>
<dbReference type="PANTHER" id="PTHR23508">
    <property type="entry name" value="CARBOXYLIC ACID TRANSPORTER PROTEIN HOMOLOG"/>
    <property type="match status" value="1"/>
</dbReference>